<organism evidence="10 11">
    <name type="scientific">Penicillium fimorum</name>
    <dbReference type="NCBI Taxonomy" id="1882269"/>
    <lineage>
        <taxon>Eukaryota</taxon>
        <taxon>Fungi</taxon>
        <taxon>Dikarya</taxon>
        <taxon>Ascomycota</taxon>
        <taxon>Pezizomycotina</taxon>
        <taxon>Eurotiomycetes</taxon>
        <taxon>Eurotiomycetidae</taxon>
        <taxon>Eurotiales</taxon>
        <taxon>Aspergillaceae</taxon>
        <taxon>Penicillium</taxon>
    </lineage>
</organism>
<feature type="repeat" description="ANK" evidence="3">
    <location>
        <begin position="1254"/>
        <end position="1286"/>
    </location>
</feature>
<feature type="repeat" description="ANK" evidence="3">
    <location>
        <begin position="1386"/>
        <end position="1418"/>
    </location>
</feature>
<evidence type="ECO:0000256" key="5">
    <source>
        <dbReference type="SAM" id="MobiDB-lite"/>
    </source>
</evidence>
<dbReference type="InterPro" id="IPR027417">
    <property type="entry name" value="P-loop_NTPase"/>
</dbReference>
<keyword evidence="2 3" id="KW-0040">ANK repeat</keyword>
<dbReference type="InterPro" id="IPR054471">
    <property type="entry name" value="GPIID_WHD"/>
</dbReference>
<keyword evidence="1" id="KW-0677">Repeat</keyword>
<gene>
    <name evidence="10" type="ORF">N7463_009295</name>
</gene>
<evidence type="ECO:0000256" key="4">
    <source>
        <dbReference type="SAM" id="Coils"/>
    </source>
</evidence>
<feature type="repeat" description="ANK" evidence="3">
    <location>
        <begin position="1089"/>
        <end position="1121"/>
    </location>
</feature>
<evidence type="ECO:0000256" key="2">
    <source>
        <dbReference type="ARBA" id="ARBA00023043"/>
    </source>
</evidence>
<feature type="region of interest" description="Disordered" evidence="5">
    <location>
        <begin position="1509"/>
        <end position="1528"/>
    </location>
</feature>
<evidence type="ECO:0000313" key="11">
    <source>
        <dbReference type="Proteomes" id="UP001149954"/>
    </source>
</evidence>
<evidence type="ECO:0000259" key="8">
    <source>
        <dbReference type="Pfam" id="PF23239"/>
    </source>
</evidence>
<dbReference type="Pfam" id="PF24883">
    <property type="entry name" value="NPHP3_N"/>
    <property type="match status" value="1"/>
</dbReference>
<dbReference type="InterPro" id="IPR002110">
    <property type="entry name" value="Ankyrin_rpt"/>
</dbReference>
<sequence length="1528" mass="167734">MAHPPLERFQIGWICALAIEAAAAKEMLDESFGILDAQDPSDSNTYALGRIGNHHVVIACLPGGQYGTTSATTVANNMVRTFSKSLRVGLMVGVGGGIPSATHDIRLGDVVISFPEGTSGGVLQYDMGKVGTKGEFHRTGSLNSPPKALLTASNLMRAAELTDDPRYPEYLLKAIARNARTRKNFGRPQQDRLFKLEHAHPTTASTCDGCLAAWEETRSERETSDPQSHYGIIASGNAVIKDGYTREQLRLNTGALCIEMEAAGLMMDFPCIVVRGICDYADTHKNKEWQGYAALAAASYAKELLGYVPTTLVSQENLVVDVCSSLKEEIEGTNKRLDRAYDQQEQHHNEQKTRALTDQQRRCHQVFKISNYEEQKNINPPKVEGTCKWALQSPEYNRWWEGCCNDLLWVSADPGCGKSVLARSIIDDQVGHSSPGVTICFFFFKDNDSQNRLDIALCSVLHQLFSQRPHLLPYAIPSWEKNKKKIQQEADELWRIFTAAASADESHKTICIFDALDECREMDQGRLIEKLRFFYHQPPSLTTDRCLKFLVTSRPYDHIQDHFRAITDSFPHIRIKGEEQNDQIHEEIDLVVRTRVRELAKAVRLSPELHNRIEQQLLQMEHRTYLWLHLAIDDIRTTFEDSLRPAEDWITLIPPSVNAAYEKILGRVPANLMDRVKKILEIVVTARRPLTIQEMAMALGIATSPGSPTTKQAGLDPIGLDGKLRRWCGLFIFTNNSKIYLIHQTAREFLIKKEHSSNPNSAYWNGLTHAEDQMAEICMRYLLMDGLEYDEDASDSLAGCFLEYSAAYWPDHVRNMALTSIQKETDRVHRLYDISGKPFSMWFPIFWKTVDPYGRTPVMRALHLAALNGHEQEVYAILTLDESDVNRPDGTKSYPIMWASLNGYDRIVELLLERGADVNAQGGRYGNALQATCYQGHDKIAQILLERGADVNAQGGEYGNALYAACYGGHDKIAQILLERGADVNAQGGEYGNALQAACYGGHDKIAQILLERGADINAQDILYGNALQAACYGGYDKIVQMLLERGADINAQGGCYGNALQAACYGGHDKIAQMLLERGADINAQDRYYGNALQAACSKGHDKIAQMLLERGADINAQGGEYGNALQATCCGGHDKIAQMLLEGGADVNAEGGYYGNALQAACSGGYDKIVQILLERGADINAQGGEYGKALQAACSGGHDKIAQILLERGADINAQGGEYGKALQAACSGGHDKIAQILLERGADVNAQGGRYGNALQATCYQGHDKIAQILLERGADINAQGGQYGNALKAACSGGHDKIAQILLERGADINAQGGQYGNALQAACSGGHDKIAQILLERGADVNAKGGYYRNALHAACYRGHDKIAQILLERGADVNAQGGEYGNALQATCYQGHDKIAQILLERGADVNAQGGYYGNALHAACYGGHDKIAQILLERGADVNAQGGYYGNALHAACYQGHDKIAQMLLERGADVNAQGRYYGNALQAARREGYHHIVKLLQEHQFADHSTSQPSPSKRLKVST</sequence>
<reference evidence="10" key="1">
    <citation type="submission" date="2022-12" db="EMBL/GenBank/DDBJ databases">
        <authorList>
            <person name="Petersen C."/>
        </authorList>
    </citation>
    <scope>NUCLEOTIDE SEQUENCE</scope>
    <source>
        <strain evidence="10">IBT 29495</strain>
    </source>
</reference>
<feature type="repeat" description="ANK" evidence="3">
    <location>
        <begin position="1059"/>
        <end position="1088"/>
    </location>
</feature>
<feature type="domain" description="Nephrocystin 3-like N-terminal" evidence="9">
    <location>
        <begin position="385"/>
        <end position="554"/>
    </location>
</feature>
<feature type="repeat" description="ANK" evidence="3">
    <location>
        <begin position="1221"/>
        <end position="1253"/>
    </location>
</feature>
<feature type="repeat" description="ANK" evidence="3">
    <location>
        <begin position="990"/>
        <end position="1022"/>
    </location>
</feature>
<dbReference type="Pfam" id="PF00023">
    <property type="entry name" value="Ank"/>
    <property type="match status" value="1"/>
</dbReference>
<feature type="repeat" description="ANK" evidence="3">
    <location>
        <begin position="1026"/>
        <end position="1055"/>
    </location>
</feature>
<proteinExistence type="predicted"/>
<dbReference type="GO" id="GO:0009116">
    <property type="term" value="P:nucleoside metabolic process"/>
    <property type="evidence" value="ECO:0007669"/>
    <property type="project" value="InterPro"/>
</dbReference>
<dbReference type="Gene3D" id="3.40.50.300">
    <property type="entry name" value="P-loop containing nucleotide triphosphate hydrolases"/>
    <property type="match status" value="1"/>
</dbReference>
<feature type="domain" description="DUF7069" evidence="8">
    <location>
        <begin position="585"/>
        <end position="641"/>
    </location>
</feature>
<feature type="repeat" description="ANK" evidence="3">
    <location>
        <begin position="1419"/>
        <end position="1451"/>
    </location>
</feature>
<protein>
    <recommendedName>
        <fullName evidence="12">Nucleoside phosphorylase domain-containing protein</fullName>
    </recommendedName>
</protein>
<feature type="repeat" description="ANK" evidence="3">
    <location>
        <begin position="1353"/>
        <end position="1385"/>
    </location>
</feature>
<dbReference type="SMART" id="SM00248">
    <property type="entry name" value="ANK"/>
    <property type="match status" value="20"/>
</dbReference>
<feature type="coiled-coil region" evidence="4">
    <location>
        <begin position="323"/>
        <end position="354"/>
    </location>
</feature>
<feature type="repeat" description="ANK" evidence="3">
    <location>
        <begin position="1188"/>
        <end position="1220"/>
    </location>
</feature>
<dbReference type="EMBL" id="JAPWDS010000005">
    <property type="protein sequence ID" value="KAJ5497308.1"/>
    <property type="molecule type" value="Genomic_DNA"/>
</dbReference>
<feature type="compositionally biased region" description="Polar residues" evidence="5">
    <location>
        <begin position="1512"/>
        <end position="1521"/>
    </location>
</feature>
<dbReference type="InterPro" id="IPR035994">
    <property type="entry name" value="Nucleoside_phosphorylase_sf"/>
</dbReference>
<dbReference type="InterPro" id="IPR036770">
    <property type="entry name" value="Ankyrin_rpt-contain_sf"/>
</dbReference>
<feature type="repeat" description="ANK" evidence="3">
    <location>
        <begin position="1155"/>
        <end position="1187"/>
    </location>
</feature>
<dbReference type="PANTHER" id="PTHR24171">
    <property type="entry name" value="ANKYRIN REPEAT DOMAIN-CONTAINING PROTEIN 39-RELATED"/>
    <property type="match status" value="1"/>
</dbReference>
<evidence type="ECO:0000256" key="3">
    <source>
        <dbReference type="PROSITE-ProRule" id="PRU00023"/>
    </source>
</evidence>
<evidence type="ECO:0000259" key="9">
    <source>
        <dbReference type="Pfam" id="PF24883"/>
    </source>
</evidence>
<dbReference type="OrthoDB" id="1577640at2759"/>
<keyword evidence="11" id="KW-1185">Reference proteome</keyword>
<feature type="repeat" description="ANK" evidence="3">
    <location>
        <begin position="1287"/>
        <end position="1319"/>
    </location>
</feature>
<dbReference type="Pfam" id="PF12796">
    <property type="entry name" value="Ank_2"/>
    <property type="match status" value="8"/>
</dbReference>
<evidence type="ECO:0000259" key="7">
    <source>
        <dbReference type="Pfam" id="PF22939"/>
    </source>
</evidence>
<dbReference type="InterPro" id="IPR056884">
    <property type="entry name" value="NPHP3-like_N"/>
</dbReference>
<dbReference type="GO" id="GO:0003824">
    <property type="term" value="F:catalytic activity"/>
    <property type="evidence" value="ECO:0007669"/>
    <property type="project" value="InterPro"/>
</dbReference>
<dbReference type="Pfam" id="PF23239">
    <property type="entry name" value="DUF7069"/>
    <property type="match status" value="1"/>
</dbReference>
<comment type="caution">
    <text evidence="10">The sequence shown here is derived from an EMBL/GenBank/DDBJ whole genome shotgun (WGS) entry which is preliminary data.</text>
</comment>
<accession>A0A9W9XQJ4</accession>
<keyword evidence="4" id="KW-0175">Coiled coil</keyword>
<name>A0A9W9XQJ4_9EURO</name>
<dbReference type="PROSITE" id="PS50297">
    <property type="entry name" value="ANK_REP_REGION"/>
    <property type="match status" value="14"/>
</dbReference>
<dbReference type="Proteomes" id="UP001149954">
    <property type="component" value="Unassembled WGS sequence"/>
</dbReference>
<dbReference type="PROSITE" id="PS50088">
    <property type="entry name" value="ANK_REPEAT"/>
    <property type="match status" value="17"/>
</dbReference>
<dbReference type="InterPro" id="IPR055497">
    <property type="entry name" value="DUF7069"/>
</dbReference>
<feature type="repeat" description="ANK" evidence="3">
    <location>
        <begin position="1452"/>
        <end position="1484"/>
    </location>
</feature>
<dbReference type="Gene3D" id="3.40.50.1580">
    <property type="entry name" value="Nucleoside phosphorylase domain"/>
    <property type="match status" value="1"/>
</dbReference>
<evidence type="ECO:0008006" key="12">
    <source>
        <dbReference type="Google" id="ProtNLM"/>
    </source>
</evidence>
<feature type="domain" description="Nucleoside phosphorylase" evidence="6">
    <location>
        <begin position="11"/>
        <end position="289"/>
    </location>
</feature>
<evidence type="ECO:0000256" key="1">
    <source>
        <dbReference type="ARBA" id="ARBA00022737"/>
    </source>
</evidence>
<dbReference type="InterPro" id="IPR000845">
    <property type="entry name" value="Nucleoside_phosphorylase_d"/>
</dbReference>
<feature type="repeat" description="ANK" evidence="3">
    <location>
        <begin position="924"/>
        <end position="956"/>
    </location>
</feature>
<dbReference type="Pfam" id="PF01048">
    <property type="entry name" value="PNP_UDP_1"/>
    <property type="match status" value="1"/>
</dbReference>
<feature type="repeat" description="ANK" evidence="3">
    <location>
        <begin position="891"/>
        <end position="923"/>
    </location>
</feature>
<feature type="domain" description="GPI inositol-deacylase winged helix" evidence="7">
    <location>
        <begin position="676"/>
        <end position="757"/>
    </location>
</feature>
<dbReference type="Gene3D" id="1.25.40.20">
    <property type="entry name" value="Ankyrin repeat-containing domain"/>
    <property type="match status" value="6"/>
</dbReference>
<feature type="repeat" description="ANK" evidence="3">
    <location>
        <begin position="957"/>
        <end position="989"/>
    </location>
</feature>
<feature type="repeat" description="ANK" evidence="3">
    <location>
        <begin position="1320"/>
        <end position="1352"/>
    </location>
</feature>
<dbReference type="SUPFAM" id="SSF48403">
    <property type="entry name" value="Ankyrin repeat"/>
    <property type="match status" value="2"/>
</dbReference>
<dbReference type="Pfam" id="PF22939">
    <property type="entry name" value="WHD_GPIID"/>
    <property type="match status" value="1"/>
</dbReference>
<evidence type="ECO:0000313" key="10">
    <source>
        <dbReference type="EMBL" id="KAJ5497308.1"/>
    </source>
</evidence>
<evidence type="ECO:0000259" key="6">
    <source>
        <dbReference type="Pfam" id="PF01048"/>
    </source>
</evidence>
<reference evidence="10" key="2">
    <citation type="journal article" date="2023" name="IMA Fungus">
        <title>Comparative genomic study of the Penicillium genus elucidates a diverse pangenome and 15 lateral gene transfer events.</title>
        <authorList>
            <person name="Petersen C."/>
            <person name="Sorensen T."/>
            <person name="Nielsen M.R."/>
            <person name="Sondergaard T.E."/>
            <person name="Sorensen J.L."/>
            <person name="Fitzpatrick D.A."/>
            <person name="Frisvad J.C."/>
            <person name="Nielsen K.L."/>
        </authorList>
    </citation>
    <scope>NUCLEOTIDE SEQUENCE</scope>
    <source>
        <strain evidence="10">IBT 29495</strain>
    </source>
</reference>
<dbReference type="SUPFAM" id="SSF52540">
    <property type="entry name" value="P-loop containing nucleoside triphosphate hydrolases"/>
    <property type="match status" value="1"/>
</dbReference>
<dbReference type="SUPFAM" id="SSF53167">
    <property type="entry name" value="Purine and uridine phosphorylases"/>
    <property type="match status" value="1"/>
</dbReference>